<organism evidence="1 2">
    <name type="scientific">Micromonospora sonneratiae</name>
    <dbReference type="NCBI Taxonomy" id="1184706"/>
    <lineage>
        <taxon>Bacteria</taxon>
        <taxon>Bacillati</taxon>
        <taxon>Actinomycetota</taxon>
        <taxon>Actinomycetes</taxon>
        <taxon>Micromonosporales</taxon>
        <taxon>Micromonosporaceae</taxon>
        <taxon>Micromonospora</taxon>
    </lineage>
</organism>
<comment type="caution">
    <text evidence="1">The sequence shown here is derived from an EMBL/GenBank/DDBJ whole genome shotgun (WGS) entry which is preliminary data.</text>
</comment>
<dbReference type="RefSeq" id="WP_377573511.1">
    <property type="nucleotide sequence ID" value="NZ_JBHTMP010000038.1"/>
</dbReference>
<dbReference type="Proteomes" id="UP001597260">
    <property type="component" value="Unassembled WGS sequence"/>
</dbReference>
<evidence type="ECO:0000313" key="2">
    <source>
        <dbReference type="Proteomes" id="UP001597260"/>
    </source>
</evidence>
<sequence>MRYADGPHTQCEVHVEATTSRVWPLVTDINLPVRMSNELLGVEWLDGAAEAAMGARFLGYNRHEALGDWRTLSQVTEFDERTTFGWTVMDIDGRFGPPTQDPASPSAVWRFDLLPQTNGLLLRQYVRIGPGRSGLSLVIDRLGDEEKWVANRIAVLQASMQRTIGDIKALAEAEQ</sequence>
<dbReference type="InterPro" id="IPR023393">
    <property type="entry name" value="START-like_dom_sf"/>
</dbReference>
<dbReference type="CDD" id="cd07812">
    <property type="entry name" value="SRPBCC"/>
    <property type="match status" value="1"/>
</dbReference>
<name>A0ABW3YK65_9ACTN</name>
<keyword evidence="2" id="KW-1185">Reference proteome</keyword>
<dbReference type="Gene3D" id="3.30.530.20">
    <property type="match status" value="1"/>
</dbReference>
<dbReference type="SUPFAM" id="SSF55961">
    <property type="entry name" value="Bet v1-like"/>
    <property type="match status" value="1"/>
</dbReference>
<gene>
    <name evidence="1" type="ORF">ACFQ4H_22460</name>
</gene>
<reference evidence="2" key="1">
    <citation type="journal article" date="2019" name="Int. J. Syst. Evol. Microbiol.">
        <title>The Global Catalogue of Microorganisms (GCM) 10K type strain sequencing project: providing services to taxonomists for standard genome sequencing and annotation.</title>
        <authorList>
            <consortium name="The Broad Institute Genomics Platform"/>
            <consortium name="The Broad Institute Genome Sequencing Center for Infectious Disease"/>
            <person name="Wu L."/>
            <person name="Ma J."/>
        </authorList>
    </citation>
    <scope>NUCLEOTIDE SEQUENCE [LARGE SCALE GENOMIC DNA]</scope>
    <source>
        <strain evidence="2">JCM 31037</strain>
    </source>
</reference>
<proteinExistence type="predicted"/>
<protein>
    <submittedName>
        <fullName evidence="1">SRPBCC family protein</fullName>
    </submittedName>
</protein>
<dbReference type="EMBL" id="JBHTMP010000038">
    <property type="protein sequence ID" value="MFD1323855.1"/>
    <property type="molecule type" value="Genomic_DNA"/>
</dbReference>
<evidence type="ECO:0000313" key="1">
    <source>
        <dbReference type="EMBL" id="MFD1323855.1"/>
    </source>
</evidence>
<accession>A0ABW3YK65</accession>